<reference evidence="4" key="1">
    <citation type="journal article" date="2021" name="PeerJ">
        <title>Extensive microbial diversity within the chicken gut microbiome revealed by metagenomics and culture.</title>
        <authorList>
            <person name="Gilroy R."/>
            <person name="Ravi A."/>
            <person name="Getino M."/>
            <person name="Pursley I."/>
            <person name="Horton D.L."/>
            <person name="Alikhan N.F."/>
            <person name="Baker D."/>
            <person name="Gharbi K."/>
            <person name="Hall N."/>
            <person name="Watson M."/>
            <person name="Adriaenssens E.M."/>
            <person name="Foster-Nyarko E."/>
            <person name="Jarju S."/>
            <person name="Secka A."/>
            <person name="Antonio M."/>
            <person name="Oren A."/>
            <person name="Chaudhuri R.R."/>
            <person name="La Ragione R."/>
            <person name="Hildebrand F."/>
            <person name="Pallen M.J."/>
        </authorList>
    </citation>
    <scope>NUCLEOTIDE SEQUENCE</scope>
    <source>
        <strain evidence="4">CHK185-1770</strain>
    </source>
</reference>
<protein>
    <submittedName>
        <fullName evidence="4">DUF4830 domain-containing protein</fullName>
    </submittedName>
</protein>
<evidence type="ECO:0000313" key="5">
    <source>
        <dbReference type="Proteomes" id="UP000826793"/>
    </source>
</evidence>
<organism evidence="4 5">
    <name type="scientific">Candidatus Acutalibacter pullicola</name>
    <dbReference type="NCBI Taxonomy" id="2838417"/>
    <lineage>
        <taxon>Bacteria</taxon>
        <taxon>Bacillati</taxon>
        <taxon>Bacillota</taxon>
        <taxon>Clostridia</taxon>
        <taxon>Eubacteriales</taxon>
        <taxon>Acutalibacteraceae</taxon>
        <taxon>Acutalibacter</taxon>
    </lineage>
</organism>
<keyword evidence="2" id="KW-1133">Transmembrane helix</keyword>
<dbReference type="EMBL" id="DWXG01000013">
    <property type="protein sequence ID" value="HJB97294.1"/>
    <property type="molecule type" value="Genomic_DNA"/>
</dbReference>
<dbReference type="Pfam" id="PF16112">
    <property type="entry name" value="DUF4830"/>
    <property type="match status" value="1"/>
</dbReference>
<evidence type="ECO:0000313" key="4">
    <source>
        <dbReference type="EMBL" id="HJB97294.1"/>
    </source>
</evidence>
<evidence type="ECO:0000256" key="1">
    <source>
        <dbReference type="SAM" id="MobiDB-lite"/>
    </source>
</evidence>
<dbReference type="Proteomes" id="UP000826793">
    <property type="component" value="Unassembled WGS sequence"/>
</dbReference>
<feature type="region of interest" description="Disordered" evidence="1">
    <location>
        <begin position="148"/>
        <end position="220"/>
    </location>
</feature>
<comment type="caution">
    <text evidence="4">The sequence shown here is derived from an EMBL/GenBank/DDBJ whole genome shotgun (WGS) entry which is preliminary data.</text>
</comment>
<feature type="compositionally biased region" description="Low complexity" evidence="1">
    <location>
        <begin position="156"/>
        <end position="186"/>
    </location>
</feature>
<dbReference type="InterPro" id="IPR032257">
    <property type="entry name" value="DUF4830"/>
</dbReference>
<evidence type="ECO:0000259" key="3">
    <source>
        <dbReference type="Pfam" id="PF16112"/>
    </source>
</evidence>
<gene>
    <name evidence="4" type="ORF">H9710_01810</name>
</gene>
<name>A0A9D2MTR6_9FIRM</name>
<evidence type="ECO:0000256" key="2">
    <source>
        <dbReference type="SAM" id="Phobius"/>
    </source>
</evidence>
<reference evidence="4" key="2">
    <citation type="submission" date="2021-04" db="EMBL/GenBank/DDBJ databases">
        <authorList>
            <person name="Gilroy R."/>
        </authorList>
    </citation>
    <scope>NUCLEOTIDE SEQUENCE</scope>
    <source>
        <strain evidence="4">CHK185-1770</strain>
    </source>
</reference>
<keyword evidence="2" id="KW-0812">Transmembrane</keyword>
<feature type="domain" description="DUF4830" evidence="3">
    <location>
        <begin position="51"/>
        <end position="133"/>
    </location>
</feature>
<dbReference type="AlphaFoldDB" id="A0A9D2MTR6"/>
<keyword evidence="2" id="KW-0472">Membrane</keyword>
<feature type="transmembrane region" description="Helical" evidence="2">
    <location>
        <begin position="12"/>
        <end position="31"/>
    </location>
</feature>
<accession>A0A9D2MTR6</accession>
<sequence length="220" mass="23667">MVVSLKANRKRIVAFLLLAVIVVGACLLLQGREEEAAPPVSGGTNEERVAFLESFGWQVQTEPVETREVMIPAEFNDVYTAYNVMQQAQGFDLKPYAGEICTQYLYKIENHPNDPEVYATLLVYGDQIIGGDVASTQVDGFMHGFAPDSAHFGMPQESGTESSQAEATATPSPAAESSELSSDSSQVAQEEPAQTEGTQTPSVETEAAGEVLPEEAYPVD</sequence>
<proteinExistence type="predicted"/>
<dbReference type="PROSITE" id="PS51257">
    <property type="entry name" value="PROKAR_LIPOPROTEIN"/>
    <property type="match status" value="1"/>
</dbReference>